<reference evidence="1" key="2">
    <citation type="submission" date="2007-03" db="EMBL/GenBank/DDBJ databases">
        <authorList>
            <consortium name="The International Medicago Genome Annotation Group"/>
        </authorList>
    </citation>
    <scope>NUCLEOTIDE SEQUENCE</scope>
</reference>
<organism evidence="1">
    <name type="scientific">Medicago truncatula</name>
    <name type="common">Barrel medic</name>
    <name type="synonym">Medicago tribuloides</name>
    <dbReference type="NCBI Taxonomy" id="3880"/>
    <lineage>
        <taxon>Eukaryota</taxon>
        <taxon>Viridiplantae</taxon>
        <taxon>Streptophyta</taxon>
        <taxon>Embryophyta</taxon>
        <taxon>Tracheophyta</taxon>
        <taxon>Spermatophyta</taxon>
        <taxon>Magnoliopsida</taxon>
        <taxon>eudicotyledons</taxon>
        <taxon>Gunneridae</taxon>
        <taxon>Pentapetalae</taxon>
        <taxon>rosids</taxon>
        <taxon>fabids</taxon>
        <taxon>Fabales</taxon>
        <taxon>Fabaceae</taxon>
        <taxon>Papilionoideae</taxon>
        <taxon>50 kb inversion clade</taxon>
        <taxon>NPAAA clade</taxon>
        <taxon>Hologalegina</taxon>
        <taxon>IRL clade</taxon>
        <taxon>Trifolieae</taxon>
        <taxon>Medicago</taxon>
    </lineage>
</organism>
<sequence>MKKRILKLYEKNYRLRQLCKHVSPSSGLFVSPLLLSRVHFLLLSLISHRRPTPPWLPSHGPSLPPYPLLTDLSPSQTTIEIHLVDFFN</sequence>
<accession>A2Q334</accession>
<dbReference type="AlphaFoldDB" id="A2Q334"/>
<gene>
    <name evidence="1" type="ORF">MtrDRAFT_AC154391g20v2</name>
</gene>
<reference evidence="1" key="1">
    <citation type="submission" date="2004-12" db="EMBL/GenBank/DDBJ databases">
        <authorList>
            <person name="Town C.D."/>
        </authorList>
    </citation>
    <scope>NUCLEOTIDE SEQUENCE</scope>
</reference>
<protein>
    <submittedName>
        <fullName evidence="1">Uncharacterized protein</fullName>
    </submittedName>
</protein>
<dbReference type="EMBL" id="AC154391">
    <property type="protein sequence ID" value="ABN08034.1"/>
    <property type="molecule type" value="Genomic_DNA"/>
</dbReference>
<proteinExistence type="predicted"/>
<name>A2Q334_MEDTR</name>
<evidence type="ECO:0000313" key="1">
    <source>
        <dbReference type="EMBL" id="ABN08034.1"/>
    </source>
</evidence>